<evidence type="ECO:0000313" key="2">
    <source>
        <dbReference type="Ensembl" id="ENSOCUP00000012810.4"/>
    </source>
</evidence>
<evidence type="ECO:0000256" key="1">
    <source>
        <dbReference type="SAM" id="MobiDB-lite"/>
    </source>
</evidence>
<dbReference type="GO" id="GO:0019901">
    <property type="term" value="F:protein kinase binding"/>
    <property type="evidence" value="ECO:0007669"/>
    <property type="project" value="TreeGrafter"/>
</dbReference>
<feature type="compositionally biased region" description="Basic and acidic residues" evidence="1">
    <location>
        <begin position="151"/>
        <end position="176"/>
    </location>
</feature>
<name>G1T8C0_RABIT</name>
<dbReference type="Proteomes" id="UP000001811">
    <property type="component" value="Chromosome 8"/>
</dbReference>
<dbReference type="GO" id="GO:0051726">
    <property type="term" value="P:regulation of cell cycle"/>
    <property type="evidence" value="ECO:0007669"/>
    <property type="project" value="InterPro"/>
</dbReference>
<dbReference type="InParanoid" id="G1T8C0"/>
<dbReference type="GO" id="GO:0030295">
    <property type="term" value="F:protein kinase activator activity"/>
    <property type="evidence" value="ECO:0007669"/>
    <property type="project" value="TreeGrafter"/>
</dbReference>
<dbReference type="eggNOG" id="ENOG502S1UB">
    <property type="taxonomic scope" value="Eukaryota"/>
</dbReference>
<dbReference type="InterPro" id="IPR029252">
    <property type="entry name" value="RGCC"/>
</dbReference>
<dbReference type="HOGENOM" id="CLU_154700_0_0_1"/>
<dbReference type="PANTHER" id="PTHR32193:SF3">
    <property type="entry name" value="REGULATOR OF CELL CYCLE RGCC"/>
    <property type="match status" value="1"/>
</dbReference>
<dbReference type="PANTHER" id="PTHR32193">
    <property type="entry name" value="REGULATOR OF CELL CYCLE RGCC"/>
    <property type="match status" value="1"/>
</dbReference>
<dbReference type="Pfam" id="PF15151">
    <property type="entry name" value="RGCC"/>
    <property type="match status" value="1"/>
</dbReference>
<feature type="region of interest" description="Disordered" evidence="1">
    <location>
        <begin position="1"/>
        <end position="75"/>
    </location>
</feature>
<dbReference type="PaxDb" id="9986-ENSOCUP00000012810"/>
<reference evidence="2 3" key="1">
    <citation type="journal article" date="2011" name="Nature">
        <title>A high-resolution map of human evolutionary constraint using 29 mammals.</title>
        <authorList>
            <person name="Lindblad-Toh K."/>
            <person name="Garber M."/>
            <person name="Zuk O."/>
            <person name="Lin M.F."/>
            <person name="Parker B.J."/>
            <person name="Washietl S."/>
            <person name="Kheradpour P."/>
            <person name="Ernst J."/>
            <person name="Jordan G."/>
            <person name="Mauceli E."/>
            <person name="Ward L.D."/>
            <person name="Lowe C.B."/>
            <person name="Holloway A.K."/>
            <person name="Clamp M."/>
            <person name="Gnerre S."/>
            <person name="Alfoldi J."/>
            <person name="Beal K."/>
            <person name="Chang J."/>
            <person name="Clawson H."/>
            <person name="Cuff J."/>
            <person name="Di Palma F."/>
            <person name="Fitzgerald S."/>
            <person name="Flicek P."/>
            <person name="Guttman M."/>
            <person name="Hubisz M.J."/>
            <person name="Jaffe D.B."/>
            <person name="Jungreis I."/>
            <person name="Kent W.J."/>
            <person name="Kostka D."/>
            <person name="Lara M."/>
            <person name="Martins A.L."/>
            <person name="Massingham T."/>
            <person name="Moltke I."/>
            <person name="Raney B.J."/>
            <person name="Rasmussen M.D."/>
            <person name="Robinson J."/>
            <person name="Stark A."/>
            <person name="Vilella A.J."/>
            <person name="Wen J."/>
            <person name="Xie X."/>
            <person name="Zody M.C."/>
            <person name="Baldwin J."/>
            <person name="Bloom T."/>
            <person name="Chin C.W."/>
            <person name="Heiman D."/>
            <person name="Nicol R."/>
            <person name="Nusbaum C."/>
            <person name="Young S."/>
            <person name="Wilkinson J."/>
            <person name="Worley K.C."/>
            <person name="Kovar C.L."/>
            <person name="Muzny D.M."/>
            <person name="Gibbs R.A."/>
            <person name="Cree A."/>
            <person name="Dihn H.H."/>
            <person name="Fowler G."/>
            <person name="Jhangiani S."/>
            <person name="Joshi V."/>
            <person name="Lee S."/>
            <person name="Lewis L.R."/>
            <person name="Nazareth L.V."/>
            <person name="Okwuonu G."/>
            <person name="Santibanez J."/>
            <person name="Warren W.C."/>
            <person name="Mardis E.R."/>
            <person name="Weinstock G.M."/>
            <person name="Wilson R.K."/>
            <person name="Delehaunty K."/>
            <person name="Dooling D."/>
            <person name="Fronik C."/>
            <person name="Fulton L."/>
            <person name="Fulton B."/>
            <person name="Graves T."/>
            <person name="Minx P."/>
            <person name="Sodergren E."/>
            <person name="Birney E."/>
            <person name="Margulies E.H."/>
            <person name="Herrero J."/>
            <person name="Green E.D."/>
            <person name="Haussler D."/>
            <person name="Siepel A."/>
            <person name="Goldman N."/>
            <person name="Pollard K.S."/>
            <person name="Pedersen J.S."/>
            <person name="Lander E.S."/>
            <person name="Kellis M."/>
        </authorList>
    </citation>
    <scope>NUCLEOTIDE SEQUENCE [LARGE SCALE GENOMIC DNA]</scope>
    <source>
        <strain evidence="2 3">Thorbecke inbred</strain>
    </source>
</reference>
<feature type="region of interest" description="Disordered" evidence="1">
    <location>
        <begin position="141"/>
        <end position="192"/>
    </location>
</feature>
<keyword evidence="3" id="KW-1185">Reference proteome</keyword>
<proteinExistence type="predicted"/>
<dbReference type="Bgee" id="ENSOCUG00000014903">
    <property type="expression patterns" value="Expressed in heart and 17 other cell types or tissues"/>
</dbReference>
<sequence length="311" mass="34167">MKRPRQRAARRPPRPQVSAGSRGPPSSPQLCRSGAREERSRVIPLHAHPAPFHPPRRDPPQRLPSGLNLPSTPCWGSEPDPWGRLRTQSFHCLQARTRRGEQAGDSAAASGLQLPRARAQFLYLHNGPDGRTHLRRWLGGGRGSSCVASLGKREGNGSYPREGRRSLPRAPWRDGRPQALQSTEPVSLPPAPALDSAAAADLTDALCEFDAVLADFASPFHERHFHYEEHLERMKRRSSASVSDSSGFSDSESADSLYRNSFSFSDEKLNSPTDPGPALLSPTVPPRKAKLGDTKELEDFIADLDRTLASM</sequence>
<dbReference type="EMBL" id="AAGW02019825">
    <property type="status" value="NOT_ANNOTATED_CDS"/>
    <property type="molecule type" value="Genomic_DNA"/>
</dbReference>
<evidence type="ECO:0008006" key="4">
    <source>
        <dbReference type="Google" id="ProtNLM"/>
    </source>
</evidence>
<dbReference type="Ensembl" id="ENSOCUT00000014901.4">
    <property type="protein sequence ID" value="ENSOCUP00000012810.4"/>
    <property type="gene ID" value="ENSOCUG00000014903.4"/>
</dbReference>
<dbReference type="STRING" id="9986.ENSOCUP00000012810"/>
<dbReference type="GO" id="GO:0005737">
    <property type="term" value="C:cytoplasm"/>
    <property type="evidence" value="ECO:0007669"/>
    <property type="project" value="TreeGrafter"/>
</dbReference>
<feature type="compositionally biased region" description="Basic residues" evidence="1">
    <location>
        <begin position="1"/>
        <end position="13"/>
    </location>
</feature>
<protein>
    <recommendedName>
        <fullName evidence="4">Regulator of cell cycle</fullName>
    </recommendedName>
</protein>
<feature type="region of interest" description="Disordered" evidence="1">
    <location>
        <begin position="264"/>
        <end position="292"/>
    </location>
</feature>
<reference evidence="2" key="3">
    <citation type="submission" date="2025-09" db="UniProtKB">
        <authorList>
            <consortium name="Ensembl"/>
        </authorList>
    </citation>
    <scope>IDENTIFICATION</scope>
    <source>
        <strain evidence="2">Thorbecke</strain>
    </source>
</reference>
<dbReference type="EMBL" id="AAGW02019824">
    <property type="status" value="NOT_ANNOTATED_CDS"/>
    <property type="molecule type" value="Genomic_DNA"/>
</dbReference>
<evidence type="ECO:0000313" key="3">
    <source>
        <dbReference type="Proteomes" id="UP000001811"/>
    </source>
</evidence>
<accession>G1T8C0</accession>
<organism evidence="2 3">
    <name type="scientific">Oryctolagus cuniculus</name>
    <name type="common">Rabbit</name>
    <dbReference type="NCBI Taxonomy" id="9986"/>
    <lineage>
        <taxon>Eukaryota</taxon>
        <taxon>Metazoa</taxon>
        <taxon>Chordata</taxon>
        <taxon>Craniata</taxon>
        <taxon>Vertebrata</taxon>
        <taxon>Euteleostomi</taxon>
        <taxon>Mammalia</taxon>
        <taxon>Eutheria</taxon>
        <taxon>Euarchontoglires</taxon>
        <taxon>Glires</taxon>
        <taxon>Lagomorpha</taxon>
        <taxon>Leporidae</taxon>
        <taxon>Oryctolagus</taxon>
    </lineage>
</organism>
<dbReference type="GeneTree" id="ENSGT00390000011709"/>
<dbReference type="AlphaFoldDB" id="G1T8C0"/>
<reference evidence="2" key="2">
    <citation type="submission" date="2025-08" db="UniProtKB">
        <authorList>
            <consortium name="Ensembl"/>
        </authorList>
    </citation>
    <scope>IDENTIFICATION</scope>
    <source>
        <strain evidence="2">Thorbecke</strain>
    </source>
</reference>